<organism evidence="2 3">
    <name type="scientific">Photinus pyralis</name>
    <name type="common">Common eastern firefly</name>
    <name type="synonym">Lampyris pyralis</name>
    <dbReference type="NCBI Taxonomy" id="7054"/>
    <lineage>
        <taxon>Eukaryota</taxon>
        <taxon>Metazoa</taxon>
        <taxon>Ecdysozoa</taxon>
        <taxon>Arthropoda</taxon>
        <taxon>Hexapoda</taxon>
        <taxon>Insecta</taxon>
        <taxon>Pterygota</taxon>
        <taxon>Neoptera</taxon>
        <taxon>Endopterygota</taxon>
        <taxon>Coleoptera</taxon>
        <taxon>Polyphaga</taxon>
        <taxon>Elateriformia</taxon>
        <taxon>Elateroidea</taxon>
        <taxon>Lampyridae</taxon>
        <taxon>Lampyrinae</taxon>
        <taxon>Photinus</taxon>
    </lineage>
</organism>
<comment type="caution">
    <text evidence="2">The sequence shown here is derived from an EMBL/GenBank/DDBJ whole genome shotgun (WGS) entry which is preliminary data.</text>
</comment>
<proteinExistence type="predicted"/>
<dbReference type="AlphaFoldDB" id="A0A5N3ZYR2"/>
<dbReference type="PANTHER" id="PTHR32344:SF1">
    <property type="entry name" value="U1-TYPE DOMAIN-CONTAINING PROTEIN"/>
    <property type="match status" value="1"/>
</dbReference>
<dbReference type="InterPro" id="IPR012337">
    <property type="entry name" value="RNaseH-like_sf"/>
</dbReference>
<evidence type="ECO:0000259" key="1">
    <source>
        <dbReference type="Pfam" id="PF04937"/>
    </source>
</evidence>
<evidence type="ECO:0000313" key="2">
    <source>
        <dbReference type="EMBL" id="KAB0790202.1"/>
    </source>
</evidence>
<dbReference type="PANTHER" id="PTHR32344">
    <property type="entry name" value="U1-TYPE DOMAIN-CONTAINING PROTEIN"/>
    <property type="match status" value="1"/>
</dbReference>
<evidence type="ECO:0000313" key="3">
    <source>
        <dbReference type="Proteomes" id="UP000327044"/>
    </source>
</evidence>
<name>A0A5N3ZYR2_PHOPY</name>
<dbReference type="Proteomes" id="UP000327044">
    <property type="component" value="Unassembled WGS sequence"/>
</dbReference>
<reference evidence="2 3" key="1">
    <citation type="journal article" date="2018" name="Elife">
        <title>Firefly genomes illuminate parallel origins of bioluminescence in beetles.</title>
        <authorList>
            <person name="Fallon T.R."/>
            <person name="Lower S.E."/>
            <person name="Chang C.H."/>
            <person name="Bessho-Uehara M."/>
            <person name="Martin G.J."/>
            <person name="Bewick A.J."/>
            <person name="Behringer M."/>
            <person name="Debat H.J."/>
            <person name="Wong I."/>
            <person name="Day J.C."/>
            <person name="Suvorov A."/>
            <person name="Silva C.J."/>
            <person name="Stanger-Hall K.F."/>
            <person name="Hall D.W."/>
            <person name="Schmitz R.J."/>
            <person name="Nelson D.R."/>
            <person name="Lewis S.M."/>
            <person name="Shigenobu S."/>
            <person name="Bybee S.M."/>
            <person name="Larracuente A.M."/>
            <person name="Oba Y."/>
            <person name="Weng J.K."/>
        </authorList>
    </citation>
    <scope>NUCLEOTIDE SEQUENCE [LARGE SCALE GENOMIC DNA]</scope>
    <source>
        <strain evidence="2">1611_PpyrPB1</strain>
        <tissue evidence="2">Whole body</tissue>
    </source>
</reference>
<accession>A0A5N3ZYR2</accession>
<gene>
    <name evidence="2" type="ORF">PPYR_15461</name>
</gene>
<feature type="domain" description="DUF659" evidence="1">
    <location>
        <begin position="122"/>
        <end position="276"/>
    </location>
</feature>
<dbReference type="EMBL" id="VVIM01001683">
    <property type="protein sequence ID" value="KAB0790202.1"/>
    <property type="molecule type" value="Genomic_DNA"/>
</dbReference>
<dbReference type="InParanoid" id="A0A5N3ZYR2"/>
<dbReference type="GO" id="GO:0003690">
    <property type="term" value="F:double-stranded DNA binding"/>
    <property type="evidence" value="ECO:0007669"/>
    <property type="project" value="InterPro"/>
</dbReference>
<keyword evidence="3" id="KW-1185">Reference proteome</keyword>
<dbReference type="InterPro" id="IPR007021">
    <property type="entry name" value="DUF659"/>
</dbReference>
<dbReference type="Pfam" id="PF04937">
    <property type="entry name" value="DUF659"/>
    <property type="match status" value="1"/>
</dbReference>
<protein>
    <recommendedName>
        <fullName evidence="1">DUF659 domain-containing protein</fullName>
    </recommendedName>
</protein>
<dbReference type="InterPro" id="IPR033375">
    <property type="entry name" value="Cggbp1"/>
</dbReference>
<dbReference type="SUPFAM" id="SSF53098">
    <property type="entry name" value="Ribonuclease H-like"/>
    <property type="match status" value="1"/>
</dbReference>
<dbReference type="GO" id="GO:0005634">
    <property type="term" value="C:nucleus"/>
    <property type="evidence" value="ECO:0007669"/>
    <property type="project" value="InterPro"/>
</dbReference>
<sequence>MPPVRNSHSSLLSKYVKEFGNNIFSEDGKVLFCIMCEKGVSAKKKYDVVQHINTSRHKERVKNKSKLTQQLITSSVGEQSSSSDPFFKDLCLALVSSDIPLWKLNNLQFRQFLEKYTNKKVPDESTLRKRYLQQCFHDVICEIRDQMKYENIWISIDETTDAAGQCVCSAVVGGLKAGSKSYLLNIQILDRVNHSTVAKFFNDSLTLLWPEGIRYDNVLLFLSDAAPYIVKAGSGLKVLYPKLVHVTCLAHGLHRVAETIRTHYKDVDLLVSCVKKVFIKSPIRVQKFHELAPNIPLPPQPVLTRWGSWLQAVSYYAEHFSEVKEVFSALNAEDAASIGTAQECFSKKGIQEKIQYIHTHFSKIPDAITQLEARNNSLEHSLSLVEEISTSLSKETHGVVKFAYDKLCNVLLKNSGYNTLRQILKKLSGDDVMFEEEYTDEELWCFSHALVTSCDVERTFSMYKTFFTDRRRSFTQENLRMTFIVYCNKAIN</sequence>
<dbReference type="GO" id="GO:0006357">
    <property type="term" value="P:regulation of transcription by RNA polymerase II"/>
    <property type="evidence" value="ECO:0007669"/>
    <property type="project" value="InterPro"/>
</dbReference>